<keyword evidence="4 8" id="KW-0812">Transmembrane</keyword>
<feature type="domain" description="Mechanosensitive ion channel MscS C-terminal" evidence="10">
    <location>
        <begin position="150"/>
        <end position="236"/>
    </location>
</feature>
<feature type="domain" description="Mechanosensitive ion channel MscS" evidence="9">
    <location>
        <begin position="79"/>
        <end position="141"/>
    </location>
</feature>
<dbReference type="Proteomes" id="UP000004221">
    <property type="component" value="Unassembled WGS sequence"/>
</dbReference>
<dbReference type="PANTHER" id="PTHR30460:SF0">
    <property type="entry name" value="MODERATE CONDUCTANCE MECHANOSENSITIVE CHANNEL YBIO"/>
    <property type="match status" value="1"/>
</dbReference>
<evidence type="ECO:0000256" key="6">
    <source>
        <dbReference type="ARBA" id="ARBA00023136"/>
    </source>
</evidence>
<dbReference type="InterPro" id="IPR049278">
    <property type="entry name" value="MS_channel_C"/>
</dbReference>
<dbReference type="SUPFAM" id="SSF82689">
    <property type="entry name" value="Mechanosensitive channel protein MscS (YggB), C-terminal domain"/>
    <property type="match status" value="1"/>
</dbReference>
<dbReference type="GO" id="GO:0005886">
    <property type="term" value="C:plasma membrane"/>
    <property type="evidence" value="ECO:0007669"/>
    <property type="project" value="UniProtKB-SubCell"/>
</dbReference>
<evidence type="ECO:0000256" key="1">
    <source>
        <dbReference type="ARBA" id="ARBA00004651"/>
    </source>
</evidence>
<evidence type="ECO:0000256" key="8">
    <source>
        <dbReference type="SAM" id="Phobius"/>
    </source>
</evidence>
<evidence type="ECO:0000313" key="12">
    <source>
        <dbReference type="EMBL" id="CCF84844.1"/>
    </source>
</evidence>
<dbReference type="PANTHER" id="PTHR30460">
    <property type="entry name" value="MODERATE CONDUCTANCE MECHANOSENSITIVE CHANNEL YBIO"/>
    <property type="match status" value="1"/>
</dbReference>
<dbReference type="Gene3D" id="1.10.287.1260">
    <property type="match status" value="1"/>
</dbReference>
<evidence type="ECO:0000259" key="9">
    <source>
        <dbReference type="Pfam" id="PF00924"/>
    </source>
</evidence>
<accession>I4EJI2</accession>
<evidence type="ECO:0000259" key="10">
    <source>
        <dbReference type="Pfam" id="PF21082"/>
    </source>
</evidence>
<evidence type="ECO:0000256" key="4">
    <source>
        <dbReference type="ARBA" id="ARBA00022692"/>
    </source>
</evidence>
<evidence type="ECO:0000256" key="5">
    <source>
        <dbReference type="ARBA" id="ARBA00022989"/>
    </source>
</evidence>
<organism evidence="12 13">
    <name type="scientific">Nitrolancea hollandica Lb</name>
    <dbReference type="NCBI Taxonomy" id="1129897"/>
    <lineage>
        <taxon>Bacteria</taxon>
        <taxon>Pseudomonadati</taxon>
        <taxon>Thermomicrobiota</taxon>
        <taxon>Thermomicrobia</taxon>
        <taxon>Sphaerobacterales</taxon>
        <taxon>Sphaerobacterineae</taxon>
        <taxon>Sphaerobacteraceae</taxon>
        <taxon>Nitrolancea</taxon>
    </lineage>
</organism>
<evidence type="ECO:0000313" key="13">
    <source>
        <dbReference type="Proteomes" id="UP000004221"/>
    </source>
</evidence>
<evidence type="ECO:0000256" key="2">
    <source>
        <dbReference type="ARBA" id="ARBA00008017"/>
    </source>
</evidence>
<dbReference type="InterPro" id="IPR011014">
    <property type="entry name" value="MscS_channel_TM-2"/>
</dbReference>
<dbReference type="Pfam" id="PF21088">
    <property type="entry name" value="MS_channel_1st"/>
    <property type="match status" value="1"/>
</dbReference>
<dbReference type="InterPro" id="IPR006685">
    <property type="entry name" value="MscS_channel_2nd"/>
</dbReference>
<dbReference type="GO" id="GO:0008381">
    <property type="term" value="F:mechanosensitive monoatomic ion channel activity"/>
    <property type="evidence" value="ECO:0007669"/>
    <property type="project" value="InterPro"/>
</dbReference>
<dbReference type="InterPro" id="IPR049142">
    <property type="entry name" value="MS_channel_1st"/>
</dbReference>
<dbReference type="Pfam" id="PF21082">
    <property type="entry name" value="MS_channel_3rd"/>
    <property type="match status" value="1"/>
</dbReference>
<dbReference type="AlphaFoldDB" id="I4EJI2"/>
<dbReference type="Pfam" id="PF00924">
    <property type="entry name" value="MS_channel_2nd"/>
    <property type="match status" value="1"/>
</dbReference>
<comment type="subcellular location">
    <subcellularLocation>
        <location evidence="1">Cell membrane</location>
        <topology evidence="1">Multi-pass membrane protein</topology>
    </subcellularLocation>
</comment>
<feature type="region of interest" description="Disordered" evidence="7">
    <location>
        <begin position="240"/>
        <end position="272"/>
    </location>
</feature>
<dbReference type="Gene3D" id="3.30.70.100">
    <property type="match status" value="1"/>
</dbReference>
<dbReference type="InterPro" id="IPR045276">
    <property type="entry name" value="YbiO_bact"/>
</dbReference>
<dbReference type="InterPro" id="IPR023408">
    <property type="entry name" value="MscS_beta-dom_sf"/>
</dbReference>
<name>I4EJI2_9BACT</name>
<proteinExistence type="inferred from homology"/>
<gene>
    <name evidence="12" type="ORF">NITHO_4050001</name>
</gene>
<dbReference type="InterPro" id="IPR011066">
    <property type="entry name" value="MscS_channel_C_sf"/>
</dbReference>
<comment type="similarity">
    <text evidence="2">Belongs to the MscS (TC 1.A.23) family.</text>
</comment>
<protein>
    <submittedName>
        <fullName evidence="12">MscS Mechanosensitive ion channel</fullName>
    </submittedName>
</protein>
<feature type="domain" description="Mechanosensitive ion channel transmembrane helices 2/3" evidence="11">
    <location>
        <begin position="39"/>
        <end position="77"/>
    </location>
</feature>
<reference evidence="12 13" key="1">
    <citation type="journal article" date="2012" name="ISME J.">
        <title>Nitrification expanded: discovery, physiology and genomics of a nitrite-oxidizing bacterium from the phylum Chloroflexi.</title>
        <authorList>
            <person name="Sorokin D.Y."/>
            <person name="Lucker S."/>
            <person name="Vejmelkova D."/>
            <person name="Kostrikina N.A."/>
            <person name="Kleerebezem R."/>
            <person name="Rijpstra W.I."/>
            <person name="Damste J.S."/>
            <person name="Le Paslier D."/>
            <person name="Muyzer G."/>
            <person name="Wagner M."/>
            <person name="van Loosdrecht M.C."/>
            <person name="Daims H."/>
        </authorList>
    </citation>
    <scope>NUCLEOTIDE SEQUENCE [LARGE SCALE GENOMIC DNA]</scope>
    <source>
        <strain evidence="13">none</strain>
    </source>
</reference>
<keyword evidence="13" id="KW-1185">Reference proteome</keyword>
<evidence type="ECO:0000256" key="3">
    <source>
        <dbReference type="ARBA" id="ARBA00022475"/>
    </source>
</evidence>
<keyword evidence="5 8" id="KW-1133">Transmembrane helix</keyword>
<evidence type="ECO:0000256" key="7">
    <source>
        <dbReference type="SAM" id="MobiDB-lite"/>
    </source>
</evidence>
<keyword evidence="3" id="KW-1003">Cell membrane</keyword>
<dbReference type="Gene3D" id="2.30.30.60">
    <property type="match status" value="1"/>
</dbReference>
<feature type="transmembrane region" description="Helical" evidence="8">
    <location>
        <begin position="58"/>
        <end position="80"/>
    </location>
</feature>
<comment type="caution">
    <text evidence="12">The sequence shown here is derived from an EMBL/GenBank/DDBJ whole genome shotgun (WGS) entry which is preliminary data.</text>
</comment>
<sequence>MRSIVRRTISRLIERGDQPTREVTLKANTLTYVIESAGRLIVVVIAGMMVLSNLGFDIAPLIASAGVAGIAIGLGAQSLIKDFINGFFILLEDQFSIGDVISVNGNNGTVEQLSLRRTGLRTIDGAFIIIPNGDIRTVTNKTKGWSRAMIDVDVSYDDDVDHVMAVLRDLLDDFQEDPDFSRVITAPAEITGVEALGPYQVTIRVLVKTLPAEQWRVQRELRRRIKYAFERAGISMPYPHNVTISRSDDATPAPPTAVNEHVEQPGEPARKR</sequence>
<dbReference type="SUPFAM" id="SSF50182">
    <property type="entry name" value="Sm-like ribonucleoproteins"/>
    <property type="match status" value="1"/>
</dbReference>
<evidence type="ECO:0000259" key="11">
    <source>
        <dbReference type="Pfam" id="PF21088"/>
    </source>
</evidence>
<dbReference type="SUPFAM" id="SSF82861">
    <property type="entry name" value="Mechanosensitive channel protein MscS (YggB), transmembrane region"/>
    <property type="match status" value="1"/>
</dbReference>
<dbReference type="InterPro" id="IPR010920">
    <property type="entry name" value="LSM_dom_sf"/>
</dbReference>
<dbReference type="EMBL" id="CAGS01000341">
    <property type="protein sequence ID" value="CCF84844.1"/>
    <property type="molecule type" value="Genomic_DNA"/>
</dbReference>
<keyword evidence="6 8" id="KW-0472">Membrane</keyword>